<keyword evidence="5" id="KW-0325">Glycoprotein</keyword>
<dbReference type="InterPro" id="IPR001881">
    <property type="entry name" value="EGF-like_Ca-bd_dom"/>
</dbReference>
<dbReference type="PRINTS" id="PR00010">
    <property type="entry name" value="EGFBLOOD"/>
</dbReference>
<dbReference type="FunFam" id="2.10.25.10:FF:000143">
    <property type="entry name" value="Protein crumbs 1"/>
    <property type="match status" value="2"/>
</dbReference>
<organism evidence="8 9">
    <name type="scientific">Pelusios castaneus</name>
    <name type="common">West African mud turtle</name>
    <dbReference type="NCBI Taxonomy" id="367368"/>
    <lineage>
        <taxon>Eukaryota</taxon>
        <taxon>Metazoa</taxon>
        <taxon>Chordata</taxon>
        <taxon>Craniata</taxon>
        <taxon>Vertebrata</taxon>
        <taxon>Euteleostomi</taxon>
        <taxon>Archelosauria</taxon>
        <taxon>Testudinata</taxon>
        <taxon>Testudines</taxon>
        <taxon>Pleurodira</taxon>
        <taxon>Pelomedusidae</taxon>
        <taxon>Pelusios</taxon>
    </lineage>
</organism>
<feature type="disulfide bond" evidence="6">
    <location>
        <begin position="114"/>
        <end position="123"/>
    </location>
</feature>
<dbReference type="GO" id="GO:0007219">
    <property type="term" value="P:Notch signaling pathway"/>
    <property type="evidence" value="ECO:0007669"/>
    <property type="project" value="TreeGrafter"/>
</dbReference>
<evidence type="ECO:0000256" key="4">
    <source>
        <dbReference type="ARBA" id="ARBA00023157"/>
    </source>
</evidence>
<dbReference type="GO" id="GO:0005509">
    <property type="term" value="F:calcium ion binding"/>
    <property type="evidence" value="ECO:0007669"/>
    <property type="project" value="InterPro"/>
</dbReference>
<evidence type="ECO:0000259" key="7">
    <source>
        <dbReference type="PROSITE" id="PS50026"/>
    </source>
</evidence>
<evidence type="ECO:0000256" key="3">
    <source>
        <dbReference type="ARBA" id="ARBA00022737"/>
    </source>
</evidence>
<dbReference type="GO" id="GO:0005112">
    <property type="term" value="F:Notch binding"/>
    <property type="evidence" value="ECO:0007669"/>
    <property type="project" value="TreeGrafter"/>
</dbReference>
<dbReference type="PROSITE" id="PS50026">
    <property type="entry name" value="EGF_3"/>
    <property type="match status" value="3"/>
</dbReference>
<dbReference type="FunFam" id="2.10.25.10:FF:000327">
    <property type="entry name" value="neurogenic locus notch homolog protein 4"/>
    <property type="match status" value="1"/>
</dbReference>
<dbReference type="InterPro" id="IPR000152">
    <property type="entry name" value="EGF-type_Asp/Asn_hydroxyl_site"/>
</dbReference>
<dbReference type="Proteomes" id="UP000694393">
    <property type="component" value="Unplaced"/>
</dbReference>
<protein>
    <recommendedName>
        <fullName evidence="7">EGF-like domain-containing protein</fullName>
    </recommendedName>
</protein>
<dbReference type="PANTHER" id="PTHR12916:SF4">
    <property type="entry name" value="UNINFLATABLE, ISOFORM C"/>
    <property type="match status" value="1"/>
</dbReference>
<dbReference type="AlphaFoldDB" id="A0A8C8RKU6"/>
<dbReference type="PROSITE" id="PS00022">
    <property type="entry name" value="EGF_1"/>
    <property type="match status" value="3"/>
</dbReference>
<evidence type="ECO:0000313" key="8">
    <source>
        <dbReference type="Ensembl" id="ENSPCEP00000006704.1"/>
    </source>
</evidence>
<dbReference type="SMART" id="SM00181">
    <property type="entry name" value="EGF"/>
    <property type="match status" value="3"/>
</dbReference>
<evidence type="ECO:0000256" key="5">
    <source>
        <dbReference type="ARBA" id="ARBA00023180"/>
    </source>
</evidence>
<dbReference type="InterPro" id="IPR000742">
    <property type="entry name" value="EGF"/>
</dbReference>
<keyword evidence="1 6" id="KW-0245">EGF-like domain</keyword>
<sequence length="188" mass="20200">MDSDWGPWCCLPKLTGCLLSQQEHHTRKLPAAAPPCLVRMGAAVSSCHTESPVCSSHPCQNNGTCTEHAGEYACSCPPGHSGARCEDDIDECASSPCQNGAICLDRVNEYNCFCVPGFQGYRCEIDINECASRPCKNNGTCLNEMDRYLCACAPGYEGIQCEPPCPCPGISWPSMEAQSCTEPGLPCH</sequence>
<evidence type="ECO:0000256" key="1">
    <source>
        <dbReference type="ARBA" id="ARBA00022536"/>
    </source>
</evidence>
<feature type="domain" description="EGF-like" evidence="7">
    <location>
        <begin position="88"/>
        <end position="124"/>
    </location>
</feature>
<comment type="caution">
    <text evidence="6">Lacks conserved residue(s) required for the propagation of feature annotation.</text>
</comment>
<dbReference type="Gene3D" id="2.10.25.10">
    <property type="entry name" value="Laminin"/>
    <property type="match status" value="3"/>
</dbReference>
<dbReference type="PROSITE" id="PS00010">
    <property type="entry name" value="ASX_HYDROXYL"/>
    <property type="match status" value="2"/>
</dbReference>
<evidence type="ECO:0000256" key="2">
    <source>
        <dbReference type="ARBA" id="ARBA00022729"/>
    </source>
</evidence>
<accession>A0A8C8RKU6</accession>
<dbReference type="InterPro" id="IPR018097">
    <property type="entry name" value="EGF_Ca-bd_CS"/>
</dbReference>
<dbReference type="PROSITE" id="PS01186">
    <property type="entry name" value="EGF_2"/>
    <property type="match status" value="1"/>
</dbReference>
<evidence type="ECO:0000256" key="6">
    <source>
        <dbReference type="PROSITE-ProRule" id="PRU00076"/>
    </source>
</evidence>
<dbReference type="PROSITE" id="PS01187">
    <property type="entry name" value="EGF_CA"/>
    <property type="match status" value="2"/>
</dbReference>
<feature type="disulfide bond" evidence="6">
    <location>
        <begin position="76"/>
        <end position="85"/>
    </location>
</feature>
<feature type="disulfide bond" evidence="6">
    <location>
        <begin position="152"/>
        <end position="161"/>
    </location>
</feature>
<dbReference type="PANTHER" id="PTHR12916">
    <property type="entry name" value="CYTOCHROME C OXIDASE POLYPEPTIDE VIC-2"/>
    <property type="match status" value="1"/>
</dbReference>
<reference evidence="8" key="1">
    <citation type="submission" date="2025-08" db="UniProtKB">
        <authorList>
            <consortium name="Ensembl"/>
        </authorList>
    </citation>
    <scope>IDENTIFICATION</scope>
</reference>
<keyword evidence="2" id="KW-0732">Signal</keyword>
<dbReference type="SMART" id="SM00179">
    <property type="entry name" value="EGF_CA"/>
    <property type="match status" value="3"/>
</dbReference>
<proteinExistence type="predicted"/>
<evidence type="ECO:0000313" key="9">
    <source>
        <dbReference type="Proteomes" id="UP000694393"/>
    </source>
</evidence>
<dbReference type="Pfam" id="PF00008">
    <property type="entry name" value="EGF"/>
    <property type="match status" value="3"/>
</dbReference>
<keyword evidence="9" id="KW-1185">Reference proteome</keyword>
<feature type="domain" description="EGF-like" evidence="7">
    <location>
        <begin position="126"/>
        <end position="162"/>
    </location>
</feature>
<dbReference type="CDD" id="cd00054">
    <property type="entry name" value="EGF_CA"/>
    <property type="match status" value="3"/>
</dbReference>
<reference evidence="8" key="2">
    <citation type="submission" date="2025-09" db="UniProtKB">
        <authorList>
            <consortium name="Ensembl"/>
        </authorList>
    </citation>
    <scope>IDENTIFICATION</scope>
</reference>
<keyword evidence="4 6" id="KW-1015">Disulfide bond</keyword>
<feature type="domain" description="EGF-like" evidence="7">
    <location>
        <begin position="50"/>
        <end position="86"/>
    </location>
</feature>
<dbReference type="Ensembl" id="ENSPCET00000006944.1">
    <property type="protein sequence ID" value="ENSPCEP00000006704.1"/>
    <property type="gene ID" value="ENSPCEG00000005173.1"/>
</dbReference>
<name>A0A8C8RKU6_9SAUR</name>
<dbReference type="SUPFAM" id="SSF57196">
    <property type="entry name" value="EGF/Laminin"/>
    <property type="match status" value="3"/>
</dbReference>
<keyword evidence="3" id="KW-0677">Repeat</keyword>